<protein>
    <submittedName>
        <fullName evidence="1">Uncharacterized protein</fullName>
    </submittedName>
</protein>
<evidence type="ECO:0000313" key="1">
    <source>
        <dbReference type="EMBL" id="SFF23686.1"/>
    </source>
</evidence>
<name>A0A1I2H4G6_9BACT</name>
<proteinExistence type="predicted"/>
<accession>A0A1I2H4G6</accession>
<sequence length="77" mass="7705">MPEPVCGDGLAEAGETCDGTDLGGKKCTDFPNFGGGILQCNPNCQAYDLAGCCKLAGQGCSNGGQCCSGSCVLFNCK</sequence>
<evidence type="ECO:0000313" key="2">
    <source>
        <dbReference type="Proteomes" id="UP000199400"/>
    </source>
</evidence>
<dbReference type="AlphaFoldDB" id="A0A1I2H4G6"/>
<reference evidence="2" key="1">
    <citation type="submission" date="2016-10" db="EMBL/GenBank/DDBJ databases">
        <authorList>
            <person name="Varghese N."/>
            <person name="Submissions S."/>
        </authorList>
    </citation>
    <scope>NUCLEOTIDE SEQUENCE [LARGE SCALE GENOMIC DNA]</scope>
    <source>
        <strain evidence="2">ATCC 25963</strain>
    </source>
</reference>
<organism evidence="1 2">
    <name type="scientific">Nannocystis exedens</name>
    <dbReference type="NCBI Taxonomy" id="54"/>
    <lineage>
        <taxon>Bacteria</taxon>
        <taxon>Pseudomonadati</taxon>
        <taxon>Myxococcota</taxon>
        <taxon>Polyangia</taxon>
        <taxon>Nannocystales</taxon>
        <taxon>Nannocystaceae</taxon>
        <taxon>Nannocystis</taxon>
    </lineage>
</organism>
<dbReference type="EMBL" id="FOMX01000037">
    <property type="protein sequence ID" value="SFF23686.1"/>
    <property type="molecule type" value="Genomic_DNA"/>
</dbReference>
<keyword evidence="2" id="KW-1185">Reference proteome</keyword>
<gene>
    <name evidence="1" type="ORF">SAMN02745121_07661</name>
</gene>
<dbReference type="Proteomes" id="UP000199400">
    <property type="component" value="Unassembled WGS sequence"/>
</dbReference>